<keyword evidence="3" id="KW-0645">Protease</keyword>
<dbReference type="Proteomes" id="UP000315385">
    <property type="component" value="Unassembled WGS sequence"/>
</dbReference>
<feature type="region of interest" description="Disordered" evidence="1">
    <location>
        <begin position="1"/>
        <end position="22"/>
    </location>
</feature>
<organism evidence="3 4">
    <name type="scientific">Halonotius roseus</name>
    <dbReference type="NCBI Taxonomy" id="2511997"/>
    <lineage>
        <taxon>Archaea</taxon>
        <taxon>Methanobacteriati</taxon>
        <taxon>Methanobacteriota</taxon>
        <taxon>Stenosarchaea group</taxon>
        <taxon>Halobacteria</taxon>
        <taxon>Halobacteriales</taxon>
        <taxon>Haloferacaceae</taxon>
        <taxon>Halonotius</taxon>
    </lineage>
</organism>
<evidence type="ECO:0000256" key="1">
    <source>
        <dbReference type="SAM" id="MobiDB-lite"/>
    </source>
</evidence>
<keyword evidence="2" id="KW-1133">Transmembrane helix</keyword>
<comment type="caution">
    <text evidence="3">The sequence shown here is derived from an EMBL/GenBank/DDBJ whole genome shotgun (WGS) entry which is preliminary data.</text>
</comment>
<feature type="compositionally biased region" description="Polar residues" evidence="1">
    <location>
        <begin position="321"/>
        <end position="347"/>
    </location>
</feature>
<dbReference type="AlphaFoldDB" id="A0A544QM07"/>
<name>A0A544QM07_9EURY</name>
<evidence type="ECO:0000313" key="3">
    <source>
        <dbReference type="EMBL" id="TQQ79592.1"/>
    </source>
</evidence>
<reference evidence="3 4" key="1">
    <citation type="submission" date="2019-02" db="EMBL/GenBank/DDBJ databases">
        <title>Halonotius sp. a new haloqrchaeon isolated from saline water.</title>
        <authorList>
            <person name="Duran-Viseras A."/>
            <person name="Sanchez-Porro C."/>
            <person name="Ventosa A."/>
        </authorList>
    </citation>
    <scope>NUCLEOTIDE SEQUENCE [LARGE SCALE GENOMIC DNA]</scope>
    <source>
        <strain evidence="3 4">F9-27</strain>
    </source>
</reference>
<dbReference type="InterPro" id="IPR008969">
    <property type="entry name" value="CarboxyPept-like_regulatory"/>
</dbReference>
<dbReference type="RefSeq" id="WP_142444180.1">
    <property type="nucleotide sequence ID" value="NZ_SESI01000003.1"/>
</dbReference>
<dbReference type="Gene3D" id="2.60.40.1120">
    <property type="entry name" value="Carboxypeptidase-like, regulatory domain"/>
    <property type="match status" value="2"/>
</dbReference>
<feature type="region of interest" description="Disordered" evidence="1">
    <location>
        <begin position="321"/>
        <end position="445"/>
    </location>
</feature>
<accession>A0A544QM07</accession>
<keyword evidence="4" id="KW-1185">Reference proteome</keyword>
<dbReference type="EMBL" id="SESI01000003">
    <property type="protein sequence ID" value="TQQ79592.1"/>
    <property type="molecule type" value="Genomic_DNA"/>
</dbReference>
<keyword evidence="3" id="KW-0378">Hydrolase</keyword>
<feature type="compositionally biased region" description="Polar residues" evidence="1">
    <location>
        <begin position="12"/>
        <end position="22"/>
    </location>
</feature>
<keyword evidence="2" id="KW-0472">Membrane</keyword>
<feature type="region of interest" description="Disordered" evidence="1">
    <location>
        <begin position="236"/>
        <end position="256"/>
    </location>
</feature>
<dbReference type="Pfam" id="PF13620">
    <property type="entry name" value="CarboxypepD_reg"/>
    <property type="match status" value="1"/>
</dbReference>
<keyword evidence="3" id="KW-0121">Carboxypeptidase</keyword>
<gene>
    <name evidence="3" type="ORF">EWF95_11310</name>
</gene>
<proteinExistence type="predicted"/>
<feature type="compositionally biased region" description="Low complexity" evidence="1">
    <location>
        <begin position="348"/>
        <end position="359"/>
    </location>
</feature>
<dbReference type="GO" id="GO:0004180">
    <property type="term" value="F:carboxypeptidase activity"/>
    <property type="evidence" value="ECO:0007669"/>
    <property type="project" value="UniProtKB-KW"/>
</dbReference>
<evidence type="ECO:0000256" key="2">
    <source>
        <dbReference type="SAM" id="Phobius"/>
    </source>
</evidence>
<dbReference type="OrthoDB" id="330646at2157"/>
<feature type="compositionally biased region" description="Low complexity" evidence="1">
    <location>
        <begin position="389"/>
        <end position="402"/>
    </location>
</feature>
<dbReference type="SUPFAM" id="SSF49464">
    <property type="entry name" value="Carboxypeptidase regulatory domain-like"/>
    <property type="match status" value="2"/>
</dbReference>
<evidence type="ECO:0000313" key="4">
    <source>
        <dbReference type="Proteomes" id="UP000315385"/>
    </source>
</evidence>
<sequence length="547" mass="58921">MSTLTVYDAQGNEYSPTGDATGTNQRIKQMALASLRVAIKPTERQVTGYFRAKETPNSRAEQFYGEYTDRNTAEPLTDFVNAVRTQIDEWNHTLDESDDSMAVFNALTNQRRATVPGTDKDIRILEELAGDREVAAVGVSSANEAVGLLQEFADEHSVAIADSTNTDALSEFDIVIATGRHQGIEPLGQTTGRWKEAKQSLKRELVDEEISSITESVRTLKRDFGLSSGEIQRKVSGLEAPGSSGGGRSQLGGSASTGEKLKRTLLSPQVGKYLFIGAIVLIVLIGGYFGATQLGILGSPPEISGEVVDENGEPISNASVTITNPDGNINPANQNETSEYTATTDNNGEYSLELESGEGTYDISYDGESYEDVEPPNASIDFPKEESSPDSSGNESSGSIIPDWLPVGGSSSQNSDTQNSGSESGSQETEGDTSTSGSESDSGNQEQVFRFLNGTVVDRNGNPVSFANVSIEYGSGEKLTEEQQTGQDGQYRYENVPYEGNIQNITLVWKANEEGYIQENTESLDLGEFLSNEEDGVSREIQLTQEA</sequence>
<protein>
    <submittedName>
        <fullName evidence="3">Carboxypeptidase regulatory-like domain-containing protein</fullName>
    </submittedName>
</protein>
<feature type="compositionally biased region" description="Low complexity" evidence="1">
    <location>
        <begin position="417"/>
        <end position="444"/>
    </location>
</feature>
<keyword evidence="2" id="KW-0812">Transmembrane</keyword>
<feature type="transmembrane region" description="Helical" evidence="2">
    <location>
        <begin position="270"/>
        <end position="291"/>
    </location>
</feature>